<proteinExistence type="predicted"/>
<evidence type="ECO:0000313" key="3">
    <source>
        <dbReference type="Proteomes" id="UP000000305"/>
    </source>
</evidence>
<dbReference type="HOGENOM" id="CLU_1490499_0_0_1"/>
<dbReference type="InParanoid" id="E9GH74"/>
<sequence>MDAILVLQGRLLCRDGDEEINPHYPIPREENLTAPRPIYSTGLTVSMASIAWQQQSECDMEIGQDGEYHLDTITNTRFPILGRVNLRLQRSDENLCVLITRISTQFMLGVDFLRIAEFRLQFPGVSIRWPQTLAVRPVRRRSVAVNGPTCPRCRQAGHLRSQCTGRPRPTERSNEAGTMDP</sequence>
<feature type="region of interest" description="Disordered" evidence="1">
    <location>
        <begin position="159"/>
        <end position="181"/>
    </location>
</feature>
<dbReference type="KEGG" id="dpx:DAPPUDRAFT_242674"/>
<evidence type="ECO:0000313" key="2">
    <source>
        <dbReference type="EMBL" id="EFX81236.1"/>
    </source>
</evidence>
<protein>
    <submittedName>
        <fullName evidence="2">Uncharacterized protein</fullName>
    </submittedName>
</protein>
<keyword evidence="3" id="KW-1185">Reference proteome</keyword>
<name>E9GH74_DAPPU</name>
<dbReference type="EMBL" id="GL732544">
    <property type="protein sequence ID" value="EFX81236.1"/>
    <property type="molecule type" value="Genomic_DNA"/>
</dbReference>
<gene>
    <name evidence="2" type="ORF">DAPPUDRAFT_242674</name>
</gene>
<dbReference type="AlphaFoldDB" id="E9GH74"/>
<dbReference type="PhylomeDB" id="E9GH74"/>
<evidence type="ECO:0000256" key="1">
    <source>
        <dbReference type="SAM" id="MobiDB-lite"/>
    </source>
</evidence>
<dbReference type="Proteomes" id="UP000000305">
    <property type="component" value="Unassembled WGS sequence"/>
</dbReference>
<reference evidence="2 3" key="1">
    <citation type="journal article" date="2011" name="Science">
        <title>The ecoresponsive genome of Daphnia pulex.</title>
        <authorList>
            <person name="Colbourne J.K."/>
            <person name="Pfrender M.E."/>
            <person name="Gilbert D."/>
            <person name="Thomas W.K."/>
            <person name="Tucker A."/>
            <person name="Oakley T.H."/>
            <person name="Tokishita S."/>
            <person name="Aerts A."/>
            <person name="Arnold G.J."/>
            <person name="Basu M.K."/>
            <person name="Bauer D.J."/>
            <person name="Caceres C.E."/>
            <person name="Carmel L."/>
            <person name="Casola C."/>
            <person name="Choi J.H."/>
            <person name="Detter J.C."/>
            <person name="Dong Q."/>
            <person name="Dusheyko S."/>
            <person name="Eads B.D."/>
            <person name="Frohlich T."/>
            <person name="Geiler-Samerotte K.A."/>
            <person name="Gerlach D."/>
            <person name="Hatcher P."/>
            <person name="Jogdeo S."/>
            <person name="Krijgsveld J."/>
            <person name="Kriventseva E.V."/>
            <person name="Kultz D."/>
            <person name="Laforsch C."/>
            <person name="Lindquist E."/>
            <person name="Lopez J."/>
            <person name="Manak J.R."/>
            <person name="Muller J."/>
            <person name="Pangilinan J."/>
            <person name="Patwardhan R.P."/>
            <person name="Pitluck S."/>
            <person name="Pritham E.J."/>
            <person name="Rechtsteiner A."/>
            <person name="Rho M."/>
            <person name="Rogozin I.B."/>
            <person name="Sakarya O."/>
            <person name="Salamov A."/>
            <person name="Schaack S."/>
            <person name="Shapiro H."/>
            <person name="Shiga Y."/>
            <person name="Skalitzky C."/>
            <person name="Smith Z."/>
            <person name="Souvorov A."/>
            <person name="Sung W."/>
            <person name="Tang Z."/>
            <person name="Tsuchiya D."/>
            <person name="Tu H."/>
            <person name="Vos H."/>
            <person name="Wang M."/>
            <person name="Wolf Y.I."/>
            <person name="Yamagata H."/>
            <person name="Yamada T."/>
            <person name="Ye Y."/>
            <person name="Shaw J.R."/>
            <person name="Andrews J."/>
            <person name="Crease T.J."/>
            <person name="Tang H."/>
            <person name="Lucas S.M."/>
            <person name="Robertson H.M."/>
            <person name="Bork P."/>
            <person name="Koonin E.V."/>
            <person name="Zdobnov E.M."/>
            <person name="Grigoriev I.V."/>
            <person name="Lynch M."/>
            <person name="Boore J.L."/>
        </authorList>
    </citation>
    <scope>NUCLEOTIDE SEQUENCE [LARGE SCALE GENOMIC DNA]</scope>
</reference>
<accession>E9GH74</accession>
<organism evidence="2 3">
    <name type="scientific">Daphnia pulex</name>
    <name type="common">Water flea</name>
    <dbReference type="NCBI Taxonomy" id="6669"/>
    <lineage>
        <taxon>Eukaryota</taxon>
        <taxon>Metazoa</taxon>
        <taxon>Ecdysozoa</taxon>
        <taxon>Arthropoda</taxon>
        <taxon>Crustacea</taxon>
        <taxon>Branchiopoda</taxon>
        <taxon>Diplostraca</taxon>
        <taxon>Cladocera</taxon>
        <taxon>Anomopoda</taxon>
        <taxon>Daphniidae</taxon>
        <taxon>Daphnia</taxon>
    </lineage>
</organism>